<evidence type="ECO:0000256" key="5">
    <source>
        <dbReference type="ARBA" id="ARBA00022741"/>
    </source>
</evidence>
<dbReference type="Proteomes" id="UP001500840">
    <property type="component" value="Unassembled WGS sequence"/>
</dbReference>
<feature type="modified residue" description="4-aspartylphosphate" evidence="11">
    <location>
        <position position="101"/>
    </location>
</feature>
<keyword evidence="9" id="KW-0472">Membrane</keyword>
<dbReference type="Pfam" id="PF00072">
    <property type="entry name" value="Response_reg"/>
    <property type="match status" value="1"/>
</dbReference>
<dbReference type="InterPro" id="IPR008207">
    <property type="entry name" value="Sig_transdc_His_kin_Hpt_dom"/>
</dbReference>
<evidence type="ECO:0000256" key="8">
    <source>
        <dbReference type="ARBA" id="ARBA00023012"/>
    </source>
</evidence>
<dbReference type="EMBL" id="BAABGA010000039">
    <property type="protein sequence ID" value="GAA4456901.1"/>
    <property type="molecule type" value="Genomic_DNA"/>
</dbReference>
<evidence type="ECO:0000256" key="11">
    <source>
        <dbReference type="PROSITE-ProRule" id="PRU00169"/>
    </source>
</evidence>
<dbReference type="SMART" id="SM00448">
    <property type="entry name" value="REC"/>
    <property type="match status" value="1"/>
</dbReference>
<name>A0ABP8MVU4_9BACT</name>
<sequence>MRFVEFSDEKLSIIAIETVGHCTDADTDRHELTSDKKRQAMSPAANESNTVRILLVEDNDINQMLALEVLGRQGWECDTAVNGVEAIAKIKTARYDLILMDCQMPIMDGFTATQQIRQMESDGVIDAVSTIIAVTANALKGDRQRCLDAGMDDYLAKPFSPQQLREIVMKWLAMEKSVTTKSAPLAEQTVETSESPPICEKEFLERCMGDLSFAELLLQSFQKDSVARLEQIATQVQQGDAAAVGETAHSLKGIAGILAAHELQAIAFELESAGKAGKLDHLLSLVDDLRLEVNRCLEYVPILKQQSQAAGAAS</sequence>
<dbReference type="PANTHER" id="PTHR45339:SF1">
    <property type="entry name" value="HYBRID SIGNAL TRANSDUCTION HISTIDINE KINASE J"/>
    <property type="match status" value="1"/>
</dbReference>
<reference evidence="15" key="1">
    <citation type="journal article" date="2019" name="Int. J. Syst. Evol. Microbiol.">
        <title>The Global Catalogue of Microorganisms (GCM) 10K type strain sequencing project: providing services to taxonomists for standard genome sequencing and annotation.</title>
        <authorList>
            <consortium name="The Broad Institute Genomics Platform"/>
            <consortium name="The Broad Institute Genome Sequencing Center for Infectious Disease"/>
            <person name="Wu L."/>
            <person name="Ma J."/>
        </authorList>
    </citation>
    <scope>NUCLEOTIDE SEQUENCE [LARGE SCALE GENOMIC DNA]</scope>
    <source>
        <strain evidence="15">JCM 17759</strain>
    </source>
</reference>
<keyword evidence="4" id="KW-0812">Transmembrane</keyword>
<accession>A0ABP8MVU4</accession>
<evidence type="ECO:0000256" key="2">
    <source>
        <dbReference type="ARBA" id="ARBA00022475"/>
    </source>
</evidence>
<dbReference type="RefSeq" id="WP_345323733.1">
    <property type="nucleotide sequence ID" value="NZ_BAABGA010000039.1"/>
</dbReference>
<dbReference type="InterPro" id="IPR001789">
    <property type="entry name" value="Sig_transdc_resp-reg_receiver"/>
</dbReference>
<keyword evidence="8" id="KW-0902">Two-component regulatory system</keyword>
<evidence type="ECO:0000256" key="10">
    <source>
        <dbReference type="PROSITE-ProRule" id="PRU00110"/>
    </source>
</evidence>
<evidence type="ECO:0000256" key="9">
    <source>
        <dbReference type="ARBA" id="ARBA00023136"/>
    </source>
</evidence>
<organism evidence="14 15">
    <name type="scientific">Novipirellula rosea</name>
    <dbReference type="NCBI Taxonomy" id="1031540"/>
    <lineage>
        <taxon>Bacteria</taxon>
        <taxon>Pseudomonadati</taxon>
        <taxon>Planctomycetota</taxon>
        <taxon>Planctomycetia</taxon>
        <taxon>Pirellulales</taxon>
        <taxon>Pirellulaceae</taxon>
        <taxon>Novipirellula</taxon>
    </lineage>
</organism>
<evidence type="ECO:0000313" key="14">
    <source>
        <dbReference type="EMBL" id="GAA4456901.1"/>
    </source>
</evidence>
<proteinExistence type="predicted"/>
<keyword evidence="6" id="KW-0067">ATP-binding</keyword>
<dbReference type="Pfam" id="PF01627">
    <property type="entry name" value="Hpt"/>
    <property type="match status" value="1"/>
</dbReference>
<evidence type="ECO:0000256" key="3">
    <source>
        <dbReference type="ARBA" id="ARBA00022553"/>
    </source>
</evidence>
<keyword evidence="7" id="KW-1133">Transmembrane helix</keyword>
<evidence type="ECO:0000313" key="15">
    <source>
        <dbReference type="Proteomes" id="UP001500840"/>
    </source>
</evidence>
<dbReference type="PROSITE" id="PS50894">
    <property type="entry name" value="HPT"/>
    <property type="match status" value="1"/>
</dbReference>
<evidence type="ECO:0000259" key="13">
    <source>
        <dbReference type="PROSITE" id="PS50894"/>
    </source>
</evidence>
<evidence type="ECO:0000256" key="6">
    <source>
        <dbReference type="ARBA" id="ARBA00022840"/>
    </source>
</evidence>
<evidence type="ECO:0008006" key="16">
    <source>
        <dbReference type="Google" id="ProtNLM"/>
    </source>
</evidence>
<keyword evidence="5" id="KW-0547">Nucleotide-binding</keyword>
<gene>
    <name evidence="14" type="ORF">GCM10023156_32920</name>
</gene>
<comment type="subcellular location">
    <subcellularLocation>
        <location evidence="1">Cell membrane</location>
        <topology evidence="1">Multi-pass membrane protein</topology>
    </subcellularLocation>
</comment>
<feature type="modified residue" description="Phosphohistidine" evidence="10">
    <location>
        <position position="249"/>
    </location>
</feature>
<keyword evidence="3 11" id="KW-0597">Phosphoprotein</keyword>
<dbReference type="Gene3D" id="3.40.50.2300">
    <property type="match status" value="1"/>
</dbReference>
<dbReference type="CDD" id="cd00088">
    <property type="entry name" value="HPT"/>
    <property type="match status" value="1"/>
</dbReference>
<dbReference type="CDD" id="cd17546">
    <property type="entry name" value="REC_hyHK_CKI1_RcsC-like"/>
    <property type="match status" value="1"/>
</dbReference>
<feature type="domain" description="Response regulatory" evidence="12">
    <location>
        <begin position="52"/>
        <end position="172"/>
    </location>
</feature>
<comment type="caution">
    <text evidence="14">The sequence shown here is derived from an EMBL/GenBank/DDBJ whole genome shotgun (WGS) entry which is preliminary data.</text>
</comment>
<protein>
    <recommendedName>
        <fullName evidence="16">Histidine kinase</fullName>
    </recommendedName>
</protein>
<evidence type="ECO:0000259" key="12">
    <source>
        <dbReference type="PROSITE" id="PS50110"/>
    </source>
</evidence>
<evidence type="ECO:0000256" key="7">
    <source>
        <dbReference type="ARBA" id="ARBA00022989"/>
    </source>
</evidence>
<dbReference type="InterPro" id="IPR011006">
    <property type="entry name" value="CheY-like_superfamily"/>
</dbReference>
<evidence type="ECO:0000256" key="4">
    <source>
        <dbReference type="ARBA" id="ARBA00022692"/>
    </source>
</evidence>
<evidence type="ECO:0000256" key="1">
    <source>
        <dbReference type="ARBA" id="ARBA00004651"/>
    </source>
</evidence>
<feature type="domain" description="HPt" evidence="13">
    <location>
        <begin position="210"/>
        <end position="310"/>
    </location>
</feature>
<dbReference type="Gene3D" id="1.20.120.160">
    <property type="entry name" value="HPT domain"/>
    <property type="match status" value="1"/>
</dbReference>
<keyword evidence="2" id="KW-1003">Cell membrane</keyword>
<dbReference type="SUPFAM" id="SSF47226">
    <property type="entry name" value="Histidine-containing phosphotransfer domain, HPT domain"/>
    <property type="match status" value="1"/>
</dbReference>
<keyword evidence="15" id="KW-1185">Reference proteome</keyword>
<dbReference type="SUPFAM" id="SSF52172">
    <property type="entry name" value="CheY-like"/>
    <property type="match status" value="1"/>
</dbReference>
<dbReference type="PANTHER" id="PTHR45339">
    <property type="entry name" value="HYBRID SIGNAL TRANSDUCTION HISTIDINE KINASE J"/>
    <property type="match status" value="1"/>
</dbReference>
<dbReference type="InterPro" id="IPR036641">
    <property type="entry name" value="HPT_dom_sf"/>
</dbReference>
<dbReference type="PROSITE" id="PS50110">
    <property type="entry name" value="RESPONSE_REGULATORY"/>
    <property type="match status" value="1"/>
</dbReference>